<dbReference type="InterPro" id="IPR010982">
    <property type="entry name" value="Lambda_DNA-bd_dom_sf"/>
</dbReference>
<dbReference type="Proteomes" id="UP001323798">
    <property type="component" value="Chromosome"/>
</dbReference>
<dbReference type="InterPro" id="IPR028082">
    <property type="entry name" value="Peripla_BP_I"/>
</dbReference>
<dbReference type="Gene3D" id="1.10.260.40">
    <property type="entry name" value="lambda repressor-like DNA-binding domains"/>
    <property type="match status" value="1"/>
</dbReference>
<protein>
    <submittedName>
        <fullName evidence="5">LacI family DNA-binding transcriptional regulator</fullName>
    </submittedName>
</protein>
<dbReference type="InterPro" id="IPR000843">
    <property type="entry name" value="HTH_LacI"/>
</dbReference>
<accession>A0ABZ0SQB1</accession>
<keyword evidence="1" id="KW-0805">Transcription regulation</keyword>
<evidence type="ECO:0000256" key="1">
    <source>
        <dbReference type="ARBA" id="ARBA00023015"/>
    </source>
</evidence>
<dbReference type="Pfam" id="PF00356">
    <property type="entry name" value="LacI"/>
    <property type="match status" value="1"/>
</dbReference>
<sequence length="343" mass="36414">MPRIPTSSKPAATRNDVARLAGVSTAVVSYVLNESKRVSPETTAKVREAVAMLGYRPNQAARALRLGSPEMVGIVIPDATNPFFADLTHEVELAAEERGLALLAANADGSPARERRLVEKFTTRRVDGILLSSTLAVPDVQALLPGDVPFVMLNQYDDIPGVKSVGVDLHEGARLGVAHLAGHGHRTVGLISGTTSGGNLDARESGWRAAIEEHRLTPGPIVRDTFTMKGGYAAGRWMIETDTMPSALFVSSDQMAIGLLLALHEADIRVPEDVAIVSFDGTKDGEYSWPPLTSVAQPVRAMAQAAVTALVDPTAEARGQLFAPTLVRRISCGCTVEGSRVHG</sequence>
<evidence type="ECO:0000259" key="4">
    <source>
        <dbReference type="PROSITE" id="PS50932"/>
    </source>
</evidence>
<dbReference type="Gene3D" id="3.40.50.2300">
    <property type="match status" value="2"/>
</dbReference>
<evidence type="ECO:0000256" key="3">
    <source>
        <dbReference type="ARBA" id="ARBA00023163"/>
    </source>
</evidence>
<keyword evidence="6" id="KW-1185">Reference proteome</keyword>
<dbReference type="RefSeq" id="WP_320943658.1">
    <property type="nucleotide sequence ID" value="NZ_BAABEU010000004.1"/>
</dbReference>
<gene>
    <name evidence="5" type="ORF">SM116_06585</name>
</gene>
<dbReference type="CDD" id="cd01392">
    <property type="entry name" value="HTH_LacI"/>
    <property type="match status" value="1"/>
</dbReference>
<evidence type="ECO:0000313" key="6">
    <source>
        <dbReference type="Proteomes" id="UP001323798"/>
    </source>
</evidence>
<dbReference type="PANTHER" id="PTHR30146">
    <property type="entry name" value="LACI-RELATED TRANSCRIPTIONAL REPRESSOR"/>
    <property type="match status" value="1"/>
</dbReference>
<organism evidence="5 6">
    <name type="scientific">Microbacterium rhizosphaerae</name>
    <dbReference type="NCBI Taxonomy" id="1678237"/>
    <lineage>
        <taxon>Bacteria</taxon>
        <taxon>Bacillati</taxon>
        <taxon>Actinomycetota</taxon>
        <taxon>Actinomycetes</taxon>
        <taxon>Micrococcales</taxon>
        <taxon>Microbacteriaceae</taxon>
        <taxon>Microbacterium</taxon>
    </lineage>
</organism>
<dbReference type="EMBL" id="CP139368">
    <property type="protein sequence ID" value="WPR90955.1"/>
    <property type="molecule type" value="Genomic_DNA"/>
</dbReference>
<dbReference type="GO" id="GO:0003677">
    <property type="term" value="F:DNA binding"/>
    <property type="evidence" value="ECO:0007669"/>
    <property type="project" value="UniProtKB-KW"/>
</dbReference>
<dbReference type="SUPFAM" id="SSF53822">
    <property type="entry name" value="Periplasmic binding protein-like I"/>
    <property type="match status" value="1"/>
</dbReference>
<dbReference type="SMART" id="SM00354">
    <property type="entry name" value="HTH_LACI"/>
    <property type="match status" value="1"/>
</dbReference>
<feature type="domain" description="HTH lacI-type" evidence="4">
    <location>
        <begin position="12"/>
        <end position="66"/>
    </location>
</feature>
<proteinExistence type="predicted"/>
<evidence type="ECO:0000313" key="5">
    <source>
        <dbReference type="EMBL" id="WPR90955.1"/>
    </source>
</evidence>
<evidence type="ECO:0000256" key="2">
    <source>
        <dbReference type="ARBA" id="ARBA00023125"/>
    </source>
</evidence>
<dbReference type="InterPro" id="IPR046335">
    <property type="entry name" value="LacI/GalR-like_sensor"/>
</dbReference>
<reference evidence="5 6" key="1">
    <citation type="submission" date="2023-11" db="EMBL/GenBank/DDBJ databases">
        <title>Genome sequence of Microbacterium rhizosphaerae KACC 19337.</title>
        <authorList>
            <person name="Choi H."/>
            <person name="Kim S."/>
            <person name="Kim Y."/>
            <person name="Kwon S.-W."/>
            <person name="Heo J."/>
        </authorList>
    </citation>
    <scope>NUCLEOTIDE SEQUENCE [LARGE SCALE GENOMIC DNA]</scope>
    <source>
        <strain evidence="5 6">KACC 19337</strain>
    </source>
</reference>
<dbReference type="PANTHER" id="PTHR30146:SF109">
    <property type="entry name" value="HTH-TYPE TRANSCRIPTIONAL REGULATOR GALS"/>
    <property type="match status" value="1"/>
</dbReference>
<keyword evidence="3" id="KW-0804">Transcription</keyword>
<keyword evidence="2 5" id="KW-0238">DNA-binding</keyword>
<dbReference type="PROSITE" id="PS50932">
    <property type="entry name" value="HTH_LACI_2"/>
    <property type="match status" value="1"/>
</dbReference>
<dbReference type="SUPFAM" id="SSF47413">
    <property type="entry name" value="lambda repressor-like DNA-binding domains"/>
    <property type="match status" value="1"/>
</dbReference>
<dbReference type="Pfam" id="PF13377">
    <property type="entry name" value="Peripla_BP_3"/>
    <property type="match status" value="1"/>
</dbReference>
<name>A0ABZ0SQB1_9MICO</name>
<dbReference type="CDD" id="cd06267">
    <property type="entry name" value="PBP1_LacI_sugar_binding-like"/>
    <property type="match status" value="1"/>
</dbReference>